<feature type="domain" description="HAMP" evidence="11">
    <location>
        <begin position="342"/>
        <end position="394"/>
    </location>
</feature>
<feature type="transmembrane region" description="Helical" evidence="9">
    <location>
        <begin position="25"/>
        <end position="44"/>
    </location>
</feature>
<dbReference type="SMART" id="SM00304">
    <property type="entry name" value="HAMP"/>
    <property type="match status" value="1"/>
</dbReference>
<dbReference type="Proteomes" id="UP000680067">
    <property type="component" value="Unassembled WGS sequence"/>
</dbReference>
<evidence type="ECO:0000256" key="6">
    <source>
        <dbReference type="ARBA" id="ARBA00029447"/>
    </source>
</evidence>
<dbReference type="PANTHER" id="PTHR43531">
    <property type="entry name" value="PROTEIN ICFG"/>
    <property type="match status" value="1"/>
</dbReference>
<dbReference type="InterPro" id="IPR051310">
    <property type="entry name" value="MCP_chemotaxis"/>
</dbReference>
<evidence type="ECO:0000256" key="7">
    <source>
        <dbReference type="PROSITE-ProRule" id="PRU00284"/>
    </source>
</evidence>
<dbReference type="GO" id="GO:0007165">
    <property type="term" value="P:signal transduction"/>
    <property type="evidence" value="ECO:0007669"/>
    <property type="project" value="UniProtKB-KW"/>
</dbReference>
<protein>
    <submittedName>
        <fullName evidence="12">Cache domain-containing protein</fullName>
    </submittedName>
</protein>
<accession>A0A941I4Y4</accession>
<name>A0A941I4Y4_9BURK</name>
<dbReference type="GO" id="GO:0004888">
    <property type="term" value="F:transmembrane signaling receptor activity"/>
    <property type="evidence" value="ECO:0007669"/>
    <property type="project" value="InterPro"/>
</dbReference>
<dbReference type="CDD" id="cd06225">
    <property type="entry name" value="HAMP"/>
    <property type="match status" value="1"/>
</dbReference>
<dbReference type="PROSITE" id="PS50885">
    <property type="entry name" value="HAMP"/>
    <property type="match status" value="1"/>
</dbReference>
<dbReference type="PANTHER" id="PTHR43531:SF7">
    <property type="entry name" value="AEROTAXIS RECEPTOR"/>
    <property type="match status" value="1"/>
</dbReference>
<evidence type="ECO:0000256" key="4">
    <source>
        <dbReference type="ARBA" id="ARBA00022989"/>
    </source>
</evidence>
<comment type="caution">
    <text evidence="12">The sequence shown here is derived from an EMBL/GenBank/DDBJ whole genome shotgun (WGS) entry which is preliminary data.</text>
</comment>
<dbReference type="GO" id="GO:0006935">
    <property type="term" value="P:chemotaxis"/>
    <property type="evidence" value="ECO:0007669"/>
    <property type="project" value="InterPro"/>
</dbReference>
<keyword evidence="13" id="KW-1185">Reference proteome</keyword>
<feature type="transmembrane region" description="Helical" evidence="9">
    <location>
        <begin position="321"/>
        <end position="344"/>
    </location>
</feature>
<gene>
    <name evidence="12" type="ORF">KDM89_08620</name>
</gene>
<sequence>MSAVLKILVQPTNHLLEKLSLRSKLLGIFFILLVPLIILTITLFEKDQNELNTSISEAQGSVLNHRLMNLIVTVQQHRGQMNLSYAGESVTDKLNKLRQQLKDDNAKLDEHEASFKEWKLLSQWSELRNEVNALADGKTADNAATSLAQHTALITRLLGLNYRIAESSGLLLDPTANSYFLMDLSILKLPLWIEEAALIRGKGAGLIRSGQASLMEKAGVLAQVQSIDKLLTQVTLTEDSLQRAGETLPDEQKAARSETAQFLSMARTAFTSEQPTGDATSFFDAGTKAIAAVRQLQLSYQAKLEEILEKRVSEQRTERNWVMLIIIFSLVIAGYLIVAVYLNILRTTRVLQRSVASAATGDLTRLVEIRGVDEVATTAQEFEKMTLSLSALVANVRTNANVVHQLGNDLSGGIQDLSERTEQQASSLEQTSASIQDLADTVKNNARSATAVDQLATQVRQIAESGSSTMVSAVQSMQGIQTSAGKVRDIIGIIDGIAFQTNILALNAAVEAARAGEQGRGFAVVASEVRSLAQRSAQSSREIRQLIDTSVEQVDQGVQEIHHVNQTLEDIVKGIRELASNINAISTASISQSDSLQQINEALHHLDEITQRNAALSERAKQVAGQMEERSQQLTSSVSGFRLRQGTADEALAMVKKAVALYRQNPSQALSLITSNHQQAFADRDMYVFAFNRQGQYLAFGGNPSKLRVSLMSLPGLNGKKLVHDAFALPASGGWVDYQITNPANGKVDWKTSYIEAITDDVVLGCGVYKLT</sequence>
<dbReference type="GO" id="GO:0005886">
    <property type="term" value="C:plasma membrane"/>
    <property type="evidence" value="ECO:0007669"/>
    <property type="project" value="UniProtKB-SubCell"/>
</dbReference>
<evidence type="ECO:0000256" key="8">
    <source>
        <dbReference type="SAM" id="Coils"/>
    </source>
</evidence>
<evidence type="ECO:0000256" key="2">
    <source>
        <dbReference type="ARBA" id="ARBA00022475"/>
    </source>
</evidence>
<keyword evidence="5 9" id="KW-0472">Membrane</keyword>
<dbReference type="PRINTS" id="PR00260">
    <property type="entry name" value="CHEMTRNSDUCR"/>
</dbReference>
<dbReference type="CDD" id="cd11386">
    <property type="entry name" value="MCP_signal"/>
    <property type="match status" value="1"/>
</dbReference>
<keyword evidence="8" id="KW-0175">Coiled coil</keyword>
<keyword evidence="3 9" id="KW-0812">Transmembrane</keyword>
<evidence type="ECO:0000259" key="11">
    <source>
        <dbReference type="PROSITE" id="PS50885"/>
    </source>
</evidence>
<dbReference type="InterPro" id="IPR003660">
    <property type="entry name" value="HAMP_dom"/>
</dbReference>
<keyword evidence="2" id="KW-1003">Cell membrane</keyword>
<evidence type="ECO:0000256" key="9">
    <source>
        <dbReference type="SAM" id="Phobius"/>
    </source>
</evidence>
<evidence type="ECO:0000259" key="10">
    <source>
        <dbReference type="PROSITE" id="PS50111"/>
    </source>
</evidence>
<evidence type="ECO:0000256" key="5">
    <source>
        <dbReference type="ARBA" id="ARBA00023136"/>
    </source>
</evidence>
<dbReference type="Gene3D" id="1.10.287.950">
    <property type="entry name" value="Methyl-accepting chemotaxis protein"/>
    <property type="match status" value="1"/>
</dbReference>
<feature type="coiled-coil region" evidence="8">
    <location>
        <begin position="599"/>
        <end position="626"/>
    </location>
</feature>
<comment type="subcellular location">
    <subcellularLocation>
        <location evidence="1">Cell membrane</location>
        <topology evidence="1">Multi-pass membrane protein</topology>
    </subcellularLocation>
</comment>
<evidence type="ECO:0000313" key="12">
    <source>
        <dbReference type="EMBL" id="MBR7782202.1"/>
    </source>
</evidence>
<feature type="domain" description="Methyl-accepting transducer" evidence="10">
    <location>
        <begin position="399"/>
        <end position="628"/>
    </location>
</feature>
<dbReference type="InterPro" id="IPR033480">
    <property type="entry name" value="sCache_2"/>
</dbReference>
<dbReference type="InterPro" id="IPR004090">
    <property type="entry name" value="Chemotax_Me-accpt_rcpt"/>
</dbReference>
<dbReference type="PROSITE" id="PS50111">
    <property type="entry name" value="CHEMOTAXIS_TRANSDUC_2"/>
    <property type="match status" value="1"/>
</dbReference>
<evidence type="ECO:0000256" key="3">
    <source>
        <dbReference type="ARBA" id="ARBA00022692"/>
    </source>
</evidence>
<dbReference type="SMART" id="SM00283">
    <property type="entry name" value="MA"/>
    <property type="match status" value="1"/>
</dbReference>
<dbReference type="AlphaFoldDB" id="A0A941I4Y4"/>
<reference evidence="12" key="1">
    <citation type="submission" date="2021-04" db="EMBL/GenBank/DDBJ databases">
        <title>novel species isolated from subtropical streams in China.</title>
        <authorList>
            <person name="Lu H."/>
        </authorList>
    </citation>
    <scope>NUCLEOTIDE SEQUENCE</scope>
    <source>
        <strain evidence="12">LFS511W</strain>
    </source>
</reference>
<proteinExistence type="inferred from homology"/>
<comment type="similarity">
    <text evidence="6">Belongs to the methyl-accepting chemotaxis (MCP) protein family.</text>
</comment>
<evidence type="ECO:0000256" key="1">
    <source>
        <dbReference type="ARBA" id="ARBA00004651"/>
    </source>
</evidence>
<dbReference type="Pfam" id="PF17200">
    <property type="entry name" value="sCache_2"/>
    <property type="match status" value="1"/>
</dbReference>
<dbReference type="Pfam" id="PF00015">
    <property type="entry name" value="MCPsignal"/>
    <property type="match status" value="1"/>
</dbReference>
<dbReference type="RefSeq" id="WP_212687543.1">
    <property type="nucleotide sequence ID" value="NZ_JAGSPN010000005.1"/>
</dbReference>
<dbReference type="SUPFAM" id="SSF58104">
    <property type="entry name" value="Methyl-accepting chemotaxis protein (MCP) signaling domain"/>
    <property type="match status" value="1"/>
</dbReference>
<organism evidence="12 13">
    <name type="scientific">Undibacterium luofuense</name>
    <dbReference type="NCBI Taxonomy" id="2828733"/>
    <lineage>
        <taxon>Bacteria</taxon>
        <taxon>Pseudomonadati</taxon>
        <taxon>Pseudomonadota</taxon>
        <taxon>Betaproteobacteria</taxon>
        <taxon>Burkholderiales</taxon>
        <taxon>Oxalobacteraceae</taxon>
        <taxon>Undibacterium</taxon>
    </lineage>
</organism>
<dbReference type="FunFam" id="1.10.287.950:FF:000001">
    <property type="entry name" value="Methyl-accepting chemotaxis sensory transducer"/>
    <property type="match status" value="1"/>
</dbReference>
<evidence type="ECO:0000313" key="13">
    <source>
        <dbReference type="Proteomes" id="UP000680067"/>
    </source>
</evidence>
<keyword evidence="4 9" id="KW-1133">Transmembrane helix</keyword>
<dbReference type="InterPro" id="IPR004089">
    <property type="entry name" value="MCPsignal_dom"/>
</dbReference>
<dbReference type="EMBL" id="JAGSPN010000005">
    <property type="protein sequence ID" value="MBR7782202.1"/>
    <property type="molecule type" value="Genomic_DNA"/>
</dbReference>
<keyword evidence="7" id="KW-0807">Transducer</keyword>